<evidence type="ECO:0000313" key="4">
    <source>
        <dbReference type="Proteomes" id="UP001344658"/>
    </source>
</evidence>
<sequence>MLRFRRAATAFVLAAAGVAAAALPAQQAGAASGSVFLYKIYYNSPGSDTGSQTSLDAEYVQIANTTSSNVSLKGWTLTDASRHVYTFGTYSLGAHRSVVVHTGKGGNTAAHRYQGRAWYVWNNDKDTATLRRSTGATVDTCSYNSARVAYKLC</sequence>
<dbReference type="PROSITE" id="PS51841">
    <property type="entry name" value="LTD"/>
    <property type="match status" value="1"/>
</dbReference>
<proteinExistence type="predicted"/>
<keyword evidence="4" id="KW-1185">Reference proteome</keyword>
<reference evidence="3 4" key="1">
    <citation type="submission" date="2023-12" db="EMBL/GenBank/DDBJ databases">
        <title>Streptomyces sp. V4-01.</title>
        <authorList>
            <person name="Somphong A."/>
            <person name="Phongsopitanun W."/>
        </authorList>
    </citation>
    <scope>NUCLEOTIDE SEQUENCE [LARGE SCALE GENOMIC DNA]</scope>
    <source>
        <strain evidence="3 4">V4-01</strain>
    </source>
</reference>
<dbReference type="SUPFAM" id="SSF74853">
    <property type="entry name" value="Lamin A/C globular tail domain"/>
    <property type="match status" value="1"/>
</dbReference>
<dbReference type="Pfam" id="PF00932">
    <property type="entry name" value="LTD"/>
    <property type="match status" value="1"/>
</dbReference>
<evidence type="ECO:0000256" key="1">
    <source>
        <dbReference type="SAM" id="SignalP"/>
    </source>
</evidence>
<feature type="chain" id="PRO_5046671828" evidence="1">
    <location>
        <begin position="22"/>
        <end position="153"/>
    </location>
</feature>
<dbReference type="EMBL" id="JAZEWV010000026">
    <property type="protein sequence ID" value="MEE4545233.1"/>
    <property type="molecule type" value="Genomic_DNA"/>
</dbReference>
<name>A0ABU7PHR7_9ACTN</name>
<feature type="domain" description="LTD" evidence="2">
    <location>
        <begin position="22"/>
        <end position="145"/>
    </location>
</feature>
<comment type="caution">
    <text evidence="3">The sequence shown here is derived from an EMBL/GenBank/DDBJ whole genome shotgun (WGS) entry which is preliminary data.</text>
</comment>
<accession>A0ABU7PHR7</accession>
<dbReference type="Gene3D" id="2.60.40.1260">
    <property type="entry name" value="Lamin Tail domain"/>
    <property type="match status" value="1"/>
</dbReference>
<dbReference type="Proteomes" id="UP001344658">
    <property type="component" value="Unassembled WGS sequence"/>
</dbReference>
<keyword evidence="1" id="KW-0732">Signal</keyword>
<dbReference type="RefSeq" id="WP_330798657.1">
    <property type="nucleotide sequence ID" value="NZ_JAZEWV010000026.1"/>
</dbReference>
<dbReference type="InterPro" id="IPR036415">
    <property type="entry name" value="Lamin_tail_dom_sf"/>
</dbReference>
<organism evidence="3 4">
    <name type="scientific">Actinacidiphila polyblastidii</name>
    <dbReference type="NCBI Taxonomy" id="3110430"/>
    <lineage>
        <taxon>Bacteria</taxon>
        <taxon>Bacillati</taxon>
        <taxon>Actinomycetota</taxon>
        <taxon>Actinomycetes</taxon>
        <taxon>Kitasatosporales</taxon>
        <taxon>Streptomycetaceae</taxon>
        <taxon>Actinacidiphila</taxon>
    </lineage>
</organism>
<protein>
    <submittedName>
        <fullName evidence="3">Lamin tail domain-containing protein</fullName>
    </submittedName>
</protein>
<gene>
    <name evidence="3" type="ORF">V2S66_25095</name>
</gene>
<feature type="signal peptide" evidence="1">
    <location>
        <begin position="1"/>
        <end position="21"/>
    </location>
</feature>
<evidence type="ECO:0000313" key="3">
    <source>
        <dbReference type="EMBL" id="MEE4545233.1"/>
    </source>
</evidence>
<evidence type="ECO:0000259" key="2">
    <source>
        <dbReference type="PROSITE" id="PS51841"/>
    </source>
</evidence>
<dbReference type="InterPro" id="IPR001322">
    <property type="entry name" value="Lamin_tail_dom"/>
</dbReference>